<dbReference type="AlphaFoldDB" id="A0A6B1G2G9"/>
<dbReference type="InterPro" id="IPR004360">
    <property type="entry name" value="Glyas_Fos-R_dOase_dom"/>
</dbReference>
<comment type="caution">
    <text evidence="2">The sequence shown here is derived from an EMBL/GenBank/DDBJ whole genome shotgun (WGS) entry which is preliminary data.</text>
</comment>
<proteinExistence type="predicted"/>
<evidence type="ECO:0000259" key="1">
    <source>
        <dbReference type="Pfam" id="PF00903"/>
    </source>
</evidence>
<dbReference type="CDD" id="cd06587">
    <property type="entry name" value="VOC"/>
    <property type="match status" value="1"/>
</dbReference>
<feature type="domain" description="Glyoxalase/fosfomycin resistance/dioxygenase" evidence="1">
    <location>
        <begin position="5"/>
        <end position="117"/>
    </location>
</feature>
<organism evidence="2">
    <name type="scientific">Caldilineaceae bacterium SB0675_bin_29</name>
    <dbReference type="NCBI Taxonomy" id="2605266"/>
    <lineage>
        <taxon>Bacteria</taxon>
        <taxon>Bacillati</taxon>
        <taxon>Chloroflexota</taxon>
        <taxon>Caldilineae</taxon>
        <taxon>Caldilineales</taxon>
        <taxon>Caldilineaceae</taxon>
    </lineage>
</organism>
<evidence type="ECO:0000313" key="2">
    <source>
        <dbReference type="EMBL" id="MYH63683.1"/>
    </source>
</evidence>
<protein>
    <submittedName>
        <fullName evidence="2">VOC family protein</fullName>
    </submittedName>
</protein>
<gene>
    <name evidence="2" type="ORF">F4148_18700</name>
</gene>
<sequence>MRNLVELALFTQNVPSLVAFYENLLGGPPAFQSEGMALFQLEGVHILIHHHQSSEPGYEAEQDWPPNEDHFAIAVRSLDKEWAETSFGSDPGSINPATYPWGRSAYTRDPDGRLVEMQET</sequence>
<dbReference type="Gene3D" id="3.10.180.10">
    <property type="entry name" value="2,3-Dihydroxybiphenyl 1,2-Dioxygenase, domain 1"/>
    <property type="match status" value="1"/>
</dbReference>
<dbReference type="SUPFAM" id="SSF54593">
    <property type="entry name" value="Glyoxalase/Bleomycin resistance protein/Dihydroxybiphenyl dioxygenase"/>
    <property type="match status" value="1"/>
</dbReference>
<dbReference type="EMBL" id="VYDA01000661">
    <property type="protein sequence ID" value="MYH63683.1"/>
    <property type="molecule type" value="Genomic_DNA"/>
</dbReference>
<name>A0A6B1G2G9_9CHLR</name>
<dbReference type="Pfam" id="PF00903">
    <property type="entry name" value="Glyoxalase"/>
    <property type="match status" value="1"/>
</dbReference>
<accession>A0A6B1G2G9</accession>
<reference evidence="2" key="1">
    <citation type="submission" date="2019-09" db="EMBL/GenBank/DDBJ databases">
        <title>Characterisation of the sponge microbiome using genome-centric metagenomics.</title>
        <authorList>
            <person name="Engelberts J.P."/>
            <person name="Robbins S.J."/>
            <person name="De Goeij J.M."/>
            <person name="Aranda M."/>
            <person name="Bell S.C."/>
            <person name="Webster N.S."/>
        </authorList>
    </citation>
    <scope>NUCLEOTIDE SEQUENCE</scope>
    <source>
        <strain evidence="2">SB0675_bin_29</strain>
    </source>
</reference>
<dbReference type="InterPro" id="IPR029068">
    <property type="entry name" value="Glyas_Bleomycin-R_OHBP_Dase"/>
</dbReference>